<protein>
    <submittedName>
        <fullName evidence="1">Transcription factor</fullName>
    </submittedName>
</protein>
<keyword evidence="2" id="KW-1185">Reference proteome</keyword>
<gene>
    <name evidence="1" type="ORF">vBBcePLY3_00018</name>
</gene>
<accession>A0AAE9LVQ5</accession>
<sequence length="76" mass="8483">MGKKIDLTGKVFGRLTVISEADKKGIQIRWNVKCECGSTFIVRGCDLRTGNTNSCGCYKSVKVIESNKRRKKKSVN</sequence>
<dbReference type="Proteomes" id="UP001216218">
    <property type="component" value="Segment"/>
</dbReference>
<reference evidence="1" key="1">
    <citation type="submission" date="2022-04" db="EMBL/GenBank/DDBJ databases">
        <authorList>
            <person name="Yang M."/>
            <person name="Tan S."/>
        </authorList>
    </citation>
    <scope>NUCLEOTIDE SEQUENCE</scope>
</reference>
<dbReference type="EMBL" id="ON366412">
    <property type="protein sequence ID" value="USL89529.1"/>
    <property type="molecule type" value="Genomic_DNA"/>
</dbReference>
<evidence type="ECO:0000313" key="1">
    <source>
        <dbReference type="EMBL" id="USL89529.1"/>
    </source>
</evidence>
<organism evidence="1 2">
    <name type="scientific">Bacillus phage vB_BceP_LY3</name>
    <dbReference type="NCBI Taxonomy" id="2950458"/>
    <lineage>
        <taxon>Viruses</taxon>
        <taxon>Duplodnaviria</taxon>
        <taxon>Heunggongvirae</taxon>
        <taxon>Uroviricota</taxon>
        <taxon>Caudoviricetes</taxon>
        <taxon>Salasmaviridae</taxon>
        <taxon>Northropvirinae</taxon>
        <taxon>Layangcvirus</taxon>
        <taxon>Layangcvirus LY3</taxon>
    </lineage>
</organism>
<proteinExistence type="predicted"/>
<name>A0AAE9LVQ5_9CAUD</name>
<evidence type="ECO:0000313" key="2">
    <source>
        <dbReference type="Proteomes" id="UP001216218"/>
    </source>
</evidence>